<sequence length="887" mass="97056">MSRTLAIFAVACSVLVCTPAAAFGLKTHLWIGQQIIAEVNQSCRIRVGDVPLALESALCSSIRDHPKAFLAGTLGPDAYPDVITGQVTTHPGIDEDWRTSDWLVHLYGSAKPGAELAFSAGYVVHAASDVFAHTYVNAYSGDIFVLSDERAVERRHFVLEKYIDSKLPGFSIESADLETLPDYLSRRLIFDSSAGRTANKSGVAGHISAMNGVRVSVEYLAEQLDDLEKDAGRLVGDFVVRSIDLNGQVGSGEVQLKIARESLALREQQLALTQKVWNETERVFNQAADALQRNEELINYNALEARAAATAAEAARQAGSEWINTVARLRNSLADLSKQLITMGTTIPVPHCSTVVEVGGCHTFCPGGRLNPLCRDLCDTVRREVCHVVNEVNKAYSDLIGQIASIEKQITDATAAVTKASVDLAANTAREAAALQGKIAAESQQAALQAARDSARAAFDLKRAQLQAEQDLTETARKTVDDAAARLAKLRQQLIDTNAIRDSIQELVARSDILSGYAHNWSKGIAVAGREYINTSHRVAMGLLAGESHFVSEYLHWMQCYGGAFTPKPYQVDEGVCKALAFYDHLENEFNKFVERVLPPPFDELHRRLANLKVQLKSQVKQTTEDAALKLAVFIEPDATTGDFIELLARPENATAAKLNEVFATMGDSEGKDLLRFDAIATQINEDMGLKDDRLDPDKFAALKHARTLSSMALLDVAGLRNLAWVLGGDTAQIPDAPSSGRFSVLYSMVRSIDGNHQWQPYGLPYGRMSGPPVPLDPEQRRFGHGKDQPHHGFVLFTNVNLRHTVFRRVFDRPVSGALARHPRLAAGSYPFPECDMNPFPVAMTSSGAYRDQDMGCAGAAADTASPQPDYWEWARRLLNRLNLSPH</sequence>
<keyword evidence="1" id="KW-0732">Signal</keyword>
<evidence type="ECO:0000256" key="1">
    <source>
        <dbReference type="SAM" id="SignalP"/>
    </source>
</evidence>
<evidence type="ECO:0000259" key="2">
    <source>
        <dbReference type="Pfam" id="PF00882"/>
    </source>
</evidence>
<feature type="signal peptide" evidence="1">
    <location>
        <begin position="1"/>
        <end position="22"/>
    </location>
</feature>
<dbReference type="InterPro" id="IPR029002">
    <property type="entry name" value="PLPC/GPLD1"/>
</dbReference>
<evidence type="ECO:0000313" key="3">
    <source>
        <dbReference type="EMBL" id="MDH4764287.1"/>
    </source>
</evidence>
<proteinExistence type="predicted"/>
<dbReference type="RefSeq" id="WP_280309448.1">
    <property type="nucleotide sequence ID" value="NZ_JAPDIQ010000006.1"/>
</dbReference>
<reference evidence="3 4" key="1">
    <citation type="submission" date="2022-10" db="EMBL/GenBank/DDBJ databases">
        <title>A novel Pseudomonas species, isolated from Passiflora incarnata leaves.</title>
        <authorList>
            <person name="Cueva-Yesquen L.G."/>
            <person name="Fantinatti-Garboggini F."/>
        </authorList>
    </citation>
    <scope>NUCLEOTIDE SEQUENCE [LARGE SCALE GENOMIC DNA]</scope>
    <source>
        <strain evidence="3 4">CBMAI 2609</strain>
    </source>
</reference>
<accession>A0ABT6III3</accession>
<evidence type="ECO:0000313" key="4">
    <source>
        <dbReference type="Proteomes" id="UP001157461"/>
    </source>
</evidence>
<protein>
    <recommendedName>
        <fullName evidence="2">Phospholipase C/D domain-containing protein</fullName>
    </recommendedName>
</protein>
<name>A0ABT6III3_9PSED</name>
<dbReference type="Proteomes" id="UP001157461">
    <property type="component" value="Unassembled WGS sequence"/>
</dbReference>
<feature type="domain" description="Phospholipase C/D" evidence="2">
    <location>
        <begin position="27"/>
        <end position="141"/>
    </location>
</feature>
<feature type="chain" id="PRO_5046351275" description="Phospholipase C/D domain-containing protein" evidence="1">
    <location>
        <begin position="23"/>
        <end position="887"/>
    </location>
</feature>
<comment type="caution">
    <text evidence="3">The sequence shown here is derived from an EMBL/GenBank/DDBJ whole genome shotgun (WGS) entry which is preliminary data.</text>
</comment>
<dbReference type="EMBL" id="JAPDIQ010000006">
    <property type="protein sequence ID" value="MDH4764287.1"/>
    <property type="molecule type" value="Genomic_DNA"/>
</dbReference>
<organism evidence="3 4">
    <name type="scientific">Pseudomonas flavocrustae</name>
    <dbReference type="NCBI Taxonomy" id="2991719"/>
    <lineage>
        <taxon>Bacteria</taxon>
        <taxon>Pseudomonadati</taxon>
        <taxon>Pseudomonadota</taxon>
        <taxon>Gammaproteobacteria</taxon>
        <taxon>Pseudomonadales</taxon>
        <taxon>Pseudomonadaceae</taxon>
        <taxon>Pseudomonas</taxon>
    </lineage>
</organism>
<dbReference type="Pfam" id="PF00882">
    <property type="entry name" value="Zn_dep_PLPC"/>
    <property type="match status" value="1"/>
</dbReference>
<keyword evidence="4" id="KW-1185">Reference proteome</keyword>
<gene>
    <name evidence="3" type="ORF">OMP44_15460</name>
</gene>